<protein>
    <submittedName>
        <fullName evidence="6">Hemopexin</fullName>
    </submittedName>
</protein>
<dbReference type="Pfam" id="PF18413">
    <property type="entry name" value="Neuraminidase"/>
    <property type="match status" value="1"/>
</dbReference>
<name>A0A450W5C4_9GAMM</name>
<dbReference type="GO" id="GO:0030198">
    <property type="term" value="P:extracellular matrix organization"/>
    <property type="evidence" value="ECO:0007669"/>
    <property type="project" value="TreeGrafter"/>
</dbReference>
<dbReference type="PANTHER" id="PTHR10201:SF294">
    <property type="entry name" value="MATRIX METALLOPROTEINASE 16"/>
    <property type="match status" value="1"/>
</dbReference>
<dbReference type="Gene3D" id="2.110.10.10">
    <property type="entry name" value="Hemopexin-like domain"/>
    <property type="match status" value="11"/>
</dbReference>
<dbReference type="InterPro" id="IPR036375">
    <property type="entry name" value="Hemopexin-like_dom_sf"/>
</dbReference>
<dbReference type="PROSITE" id="PS51642">
    <property type="entry name" value="HEMOPEXIN_2"/>
    <property type="match status" value="10"/>
</dbReference>
<dbReference type="GO" id="GO:0004222">
    <property type="term" value="F:metalloendopeptidase activity"/>
    <property type="evidence" value="ECO:0007669"/>
    <property type="project" value="TreeGrafter"/>
</dbReference>
<feature type="domain" description="Tc toxin complex TcA C-terminal TcB-binding" evidence="3">
    <location>
        <begin position="4418"/>
        <end position="4707"/>
    </location>
</feature>
<keyword evidence="2" id="KW-0175">Coiled coil</keyword>
<dbReference type="SMART" id="SM00120">
    <property type="entry name" value="HX"/>
    <property type="match status" value="20"/>
</dbReference>
<organism evidence="6">
    <name type="scientific">Candidatus Kentrum sp. LPFa</name>
    <dbReference type="NCBI Taxonomy" id="2126335"/>
    <lineage>
        <taxon>Bacteria</taxon>
        <taxon>Pseudomonadati</taxon>
        <taxon>Pseudomonadota</taxon>
        <taxon>Gammaproteobacteria</taxon>
        <taxon>Candidatus Kentrum</taxon>
    </lineage>
</organism>
<dbReference type="EMBL" id="CAADFK010000032">
    <property type="protein sequence ID" value="VFK12250.1"/>
    <property type="molecule type" value="Genomic_DNA"/>
</dbReference>
<feature type="coiled-coil region" evidence="2">
    <location>
        <begin position="4418"/>
        <end position="4445"/>
    </location>
</feature>
<dbReference type="InterPro" id="IPR041079">
    <property type="entry name" value="Neuraminidase-like"/>
</dbReference>
<dbReference type="GO" id="GO:0030574">
    <property type="term" value="P:collagen catabolic process"/>
    <property type="evidence" value="ECO:0007669"/>
    <property type="project" value="TreeGrafter"/>
</dbReference>
<feature type="domain" description="Neuraminidase-like" evidence="4">
    <location>
        <begin position="2865"/>
        <end position="3003"/>
    </location>
</feature>
<reference evidence="6" key="1">
    <citation type="submission" date="2019-02" db="EMBL/GenBank/DDBJ databases">
        <authorList>
            <person name="Gruber-Vodicka R. H."/>
            <person name="Seah K. B. B."/>
        </authorList>
    </citation>
    <scope>NUCLEOTIDE SEQUENCE</scope>
    <source>
        <strain evidence="6">BECK_S313</strain>
    </source>
</reference>
<dbReference type="Pfam" id="PF03538">
    <property type="entry name" value="VRP1"/>
    <property type="match status" value="1"/>
</dbReference>
<evidence type="ECO:0000259" key="5">
    <source>
        <dbReference type="Pfam" id="PF20220"/>
    </source>
</evidence>
<sequence length="4839" mass="544325">MSMKTSLPNYAGLFGNIDFKKGDEARSVYSPAAYLTDLLQMLDDEFDAKTIDFHQRRGDIKSIDLDEENTNTLIPYLDVANEVLEGRTGKGADALYDETLPAAKYPFNMPFSFNNEKRKNHLGHLGISARELRHLFATETDYATVAREYLGLSTEELAAFVEPTESIADADLEAAYGYTGESFVSDMSNVSTFMEQTDLEAEAVRELIYQKLYIEPSDHSVVEDGREHFYINKGLSDNVESAYYSGCVTLNTAETEFEWKSLSDTASTDTTLPPEWFDRASRFIRFAQKTGLAFTELDHILRHCCEVNGSPAIDNDTLLSIAQVVYLHKTFARPIDAIVAVLSTISYTGRANEDYPADQFNRVFNSPCVKVDEKYLHIDGKTGEAPEQYTDTTYHDYTRIQYYADLFSDDNDDYRKRLRHTLGFTETDLINITERLEYEEVATSDLWEKTENEWALLNILYRVHALSGALEAHFLDLFTMFDLLEQDPFIGRMDPHTYFIYRTPSTQKCFEILVGNSVGDRLWLFESLAALNKWMKQFGYSAEMLWNIVNAAPLTDKAQALRKKQDLTLYNALLEGFKGRELTPETFQEALGDERAARLAYALFQGPFGHRQENRDYPHGCGERGKPWQEPMRQLVKHTPRTHDELAEEFIGQLSYITEEEFIGLSLEDKLQEKILANLVIHEVIDGDGNILAKSIVDVDDDGDANDDGYAADPSPFRLEYDFSGIRDRVFALFHEIYEKDSEGTDDPDDIEVQIFKSDLKALGLEEPEARELYDTLIHNGIIDDQGYARDVHRFGDPDGADSLELGAGLWAVEQDVQDYLNTQVAKFEASRIVFGEQRFEALGLKPVELDDLMTNLRMNRYLDEDNALVDKLRILDETPDTMELAWEFYPHRAAIFQVLQDAIAEDKETYLKMDQDTLGEIAARAVSHWVYEDLQGAYLRGHRLQSEAGAFFLAEENRADFMLRGYFDTARTDVVFDHVKGIVKYAKSYRLTDEALAALDFDEQEIDGLKAALREADVLNDDDTLRADRAPFFLAPKNVNDFTVPDFEDYDKEVFFQLHGVAKAIDGAVRSIDEAMRQQSQLQETAILDQLQGVLGIDPAAVKMLSQAIFKTEDNLHFAWLAPLLESANALNRLDELPANMQYTQAVKRIRQLALLVKKLQLSNNELAIALEDQALVAKFPEDIILPDRIRSVDGVTSVETITSVDAILEGGEFVYFFKDDYYWIFLASDYTLIDRKEVVAGRTDDDDDLIDRQKEDEARQKRLKEDPIRQLFDKEDIEKVDAAFIDGYDTWCIVAGDVHYVKYVDGNNWDKRENHFGQIDNAFENVEMIDAAYVDQEGRLFLFCNEQYARYSEVDFTLGTENATQPTMDAGYPKSIAEDWNDENQPIQLPEGFHRDLGPLFDGLDDHSYAFLGNAFVSSEDGEVYPVAEKWGRSEYDFGHVDHIDAAMASGGDYLLFLDDKVVKYRGSIELADLQPEEGYPKPIHEEFPALPAKFTAGISAALDGLDGKTYLFHDDDCAIIELEDGETTVTETRTNEKWGLIDNPIADSGAVDAAFVGLDGRTYLFSGARYTRYSGSDYTQVDDGFPRDIAEDWEGLTSVTAAFVLGNKTYLFGAGEDGANLYVRYSTLHVEEDDYLEVDEEDPNARVIEVKLANRPDVDEIEVFPAPVDAEFWSLPDSLTGGAEDFQIDAIMNGPEGKVYLFAGGKYIEHDHAGRWWSEPKTLSDQWDRVPEGLGNTKAAFTGKDGRTYLFYLDARDERNKFLRFSDPELYNLDNGYPRPTSRYWGRVRNNIEETGRVDAALVVESRWEEQDKNGQLVDYVEDHTYLFSGDQLFRYKGADYSKVEQGYPRAISRIKEEPRFRGLEVDFPDGIDAAFADQRQIYLFRGDTFHVVIGDEDNYKQYEDSKFADVAAVTQEEGVTYVLGSEEGADWVKLNHLEARALIETPATPRAAEKAEGSLTGAISAILHGADRNTYVFAGSHYYDVSLERVFAINEVFGRSTNPIHDQETIDAAFVGRDGVTYVFSGEWFVQYDTDTYMDKTVTYPPRRIRDKWPGLTNVALAYVWKEETYLFERPDADGHFHYLRYSRDSYEQPDSGYPRAGEHDFWQIPQAYLQEGFDQVDAIFVQEDNLIFISDQKFINFNLDKGTWGYPRELDLIYQGIPFNKTDFKDLKSGFVGADGKVYFFSDQTYVVYDEESGWSGVANIEDDWGLQTNIFDKGVDAAYVSPDGVTYLFAGNEYVRYSGRNYRYVDESYPKEIATYLLDEPAFRFMTKEFQQHLDAMEADNHTPFFDGIVDNGRRLYFFSRDTLFTGAPNKYAAYGIEGLGHVENNFTNGGYVDAAFVDTDNDKTYLFSGEQYIRYAGDDYRYMEAGYPKIIAEDLAGELGVASITENYRDGIDAAFYLSHLGVVFFNDRNYLNIQSGNSAAGDIDDVWGKLDNAFHSADKRIDGAYVDDEGRLHVFKGQQFARYSDSSELLARNPYDEARYVDEEYPQAITDQWPQLPASILTEGGIGAVFRFEDEIHFHTGGNFVAYEVDLSDHDEEVPAQVLAYRWGEWSDYLLSDVHALSRFKDLGQKFTGGNITLTEFVSGAKGKVEEPYMEFAAIFGFDKEDVRWVRQRNAFLPSKINVLEEDFDLELVLRLYDILATTRRLRVDVSSLYNDVWSKLYGATPDYKAAAEGAYDLLVQVDCNNNYETLVDQITDELNVIKRDALAPYVIANDDDITTTRALYQKLLIDIQMASCAKTSRIKEAIGAVQLYLHRYFINLEDVDLDASDQQAARETLKERWKWLRNYRVWEANRKVFLYPENYIRPELRDPDAISPAFRALQEGLSQGELTEDTVKAAYFKYLDAYSEVSELTIAGGYVYNDDKDGDGEDDKVLVLFGRTRADPMRYFYRFATFVGGSSTDITWEPWKELKIKIESRRVEPVFAFDRVFVFWPVLQEVASSDSEEASATESGSTTTIDSTDKIEYRIKVYYSFYNLNKEWSQPQLLNTEFNGAEELLIGDGKISEEDIKLFVENSSKLDNYDSEYENIYIRVRYTTVGDVTVDGVTTQKSTTNYKAFNLMPERYSQRATVQAIENSLDGPWFAYNHNGSGFLVKPDARSIGSGLWPKSISGSGMPSANITAAAQAKNGDDVYFFLDDKTYVSSSNLSAAADINSRWGMQSTTGIQITGKVDSAFVRSGSAYLTLDDHLYAYNGSDMDLMVKAPYGLSTVIAELPSDWTEVDAAFTTSGGVSFWFNTDSGSVLQSDTGNISTIRSRFGLPHPSMSPIGAAHYALVYGGALHVIHNGAYTVYDNGGNGIPKGPATVGAVLDGLFGKVVPGINDPGNMVNGLMVVNGGVWIRSPLHLQFVNSSGMLDGAEPGFFGPGWRAGVEYGSGGKIHRIVCYSNKTADAWTDGALVSNAFATNVDVTAAFTSQDGKRVMIITDDTTCHLFSYTQGPMEILAQLKSGANSVSLAKLDVDVYLGTGMQSNNIWVDNAVDAAIIGSSSLGAEGKLYLFSGSQYFRFTPDGDGEYPATADDGYPRAISGNSEIDSFPSYWHQVDAAFTGPSDNVSYLFNNSAREFYRSDTKATAATAEQWGIYASTDLMVNQVVDAAYSAGGYLYLIAGDEVYRYTLKEDGSIPTYIDSGYPKDMPNGVSVDAAFALGDYIYFFSGSSYYRLKTSSTTDPATLSGASPISGSWGNIPSDIRASGLSAAYNVTDSDGVETLYFIQHSDAGNYYLDYAISTDGSADDQPYEFDEVNYEVIRLTSSTAERFNRILFAGEIADLLQMSTQECNESPTISTRDSAPDNIQMNSDRFAADKEPINSHLDFFSANGLYYWEIFFHAPFLIAQTLNEDQKFEDAKEWFEYIYDPTEVADYWKFLPFLATDPDALMATLRDDLDNFQALTSAATVQDARDALDGAEANEAGGLADKLSPYQDVFLGRISKKTYEADLADSARLANIENWTTYKAMATAVGNLDTSAGATSADDALLKTWQGEMQEVLEIICKLDYRIDLMDNYSAQLAEHLADPFDPHAIAALRPLAYRKAIVMRYVDNLLDWGDMLFRQYTRESINEARMRYILAYDLLGEKPENLGEVVLEKAKAYEELTHDKGAGKYDFLIDLEDELGASVTDYSENLSFGATQYDTVANPYFYLEENERFTEYWDRVQDRLDKIRNCLNIDGIAQPLPLFQPPIDPMALVNAAASGGIAAAMAAAAGGATVPDYRFDVLLGKARELTGRLKNLGDNLLSTLEKKDSEALSLLQNKQEAAMLALATRLKAQQIEEAETSLENIQESLARAREQESHYKCLISAGMLREEETQIGMMGAAAAIHGLTALGKIVSGLSYVVPQITAGAFSFGVTHGGQHIGGMLDKFAEAVEPIAQGLEMGGEVAGIVAQYKRSREDWQLQEKMAASEVKQLGFEIAAQRIRIQMAQHELASHERDIENNQAIEAFMKGKFTNEQLYNWMSGRISGIFFQTYKMAHDYARQAEQAFIFEKGIEAGEVNYVRGAYWDSQRKGLLAGATLDLDLDRMDKAYMESDRRGLEITRNISLLEIDPLALLQLKTRGSCNFRLTEELFDYDFPGHYNRQIKTISLAFDIGEGQAVNATLTQLNSKQVLAPDIEAVKHLIDPANEANTNVRVNWRANQQVALSHTDQYTENNGMFELNFRDERYLPFEGTGAVSSWRLELNGTKGAYNPADLLDVTIRLRYSASQGGQRFATEVKGVLKPYNATSFFDMAYNFPDEWTALTQGDAEDVTIRFTRDMFPNMSSSRIIGLFIRYQYDKGESGAIFTIEDDLQAPNNTYLQPATLSVGQEGVDWMFALKGDRSTLKNAEMVLVYKAKL</sequence>
<evidence type="ECO:0000313" key="6">
    <source>
        <dbReference type="EMBL" id="VFK12250.1"/>
    </source>
</evidence>
<dbReference type="SUPFAM" id="SSF50923">
    <property type="entry name" value="Hemopexin-like domain"/>
    <property type="match status" value="9"/>
</dbReference>
<dbReference type="Pfam" id="PF18276">
    <property type="entry name" value="TcA_TcB_BD"/>
    <property type="match status" value="1"/>
</dbReference>
<dbReference type="InterPro" id="IPR018487">
    <property type="entry name" value="Hemopexin-like_repeat"/>
</dbReference>
<evidence type="ECO:0000259" key="3">
    <source>
        <dbReference type="Pfam" id="PF18276"/>
    </source>
</evidence>
<dbReference type="GO" id="GO:0005615">
    <property type="term" value="C:extracellular space"/>
    <property type="evidence" value="ECO:0007669"/>
    <property type="project" value="TreeGrafter"/>
</dbReference>
<gene>
    <name evidence="6" type="ORF">BECKLPF1236B_GA0070989_10325</name>
</gene>
<feature type="domain" description="ABC toxin N-terminal" evidence="5">
    <location>
        <begin position="2709"/>
        <end position="2832"/>
    </location>
</feature>
<proteinExistence type="predicted"/>
<dbReference type="InterPro" id="IPR040840">
    <property type="entry name" value="TcA_TcB_BD"/>
</dbReference>
<dbReference type="InterPro" id="IPR046839">
    <property type="entry name" value="ABC_toxin_N"/>
</dbReference>
<evidence type="ECO:0000256" key="2">
    <source>
        <dbReference type="SAM" id="Coils"/>
    </source>
</evidence>
<keyword evidence="1" id="KW-0843">Virulence</keyword>
<dbReference type="PANTHER" id="PTHR10201">
    <property type="entry name" value="MATRIX METALLOPROTEINASE"/>
    <property type="match status" value="1"/>
</dbReference>
<dbReference type="Pfam" id="PF00045">
    <property type="entry name" value="Hemopexin"/>
    <property type="match status" value="4"/>
</dbReference>
<evidence type="ECO:0000259" key="4">
    <source>
        <dbReference type="Pfam" id="PF18413"/>
    </source>
</evidence>
<dbReference type="Pfam" id="PF20220">
    <property type="entry name" value="ABC_toxin_N"/>
    <property type="match status" value="1"/>
</dbReference>
<evidence type="ECO:0000256" key="1">
    <source>
        <dbReference type="ARBA" id="ARBA00023026"/>
    </source>
</evidence>
<dbReference type="InterPro" id="IPR018003">
    <property type="entry name" value="Insecticidal_toxin/plasmid_vir"/>
</dbReference>
<accession>A0A450W5C4</accession>